<dbReference type="InterPro" id="IPR039795">
    <property type="entry name" value="LTN1/Rkr1"/>
</dbReference>
<dbReference type="Gene3D" id="1.25.10.10">
    <property type="entry name" value="Leucine-rich Repeat Variant"/>
    <property type="match status" value="1"/>
</dbReference>
<comment type="caution">
    <text evidence="18">The sequence shown here is derived from an EMBL/GenBank/DDBJ whole genome shotgun (WGS) entry which is preliminary data.</text>
</comment>
<evidence type="ECO:0000256" key="4">
    <source>
        <dbReference type="ARBA" id="ARBA00007997"/>
    </source>
</evidence>
<evidence type="ECO:0000259" key="17">
    <source>
        <dbReference type="PROSITE" id="PS50089"/>
    </source>
</evidence>
<dbReference type="Proteomes" id="UP001632038">
    <property type="component" value="Unassembled WGS sequence"/>
</dbReference>
<dbReference type="InterPro" id="IPR001841">
    <property type="entry name" value="Znf_RING"/>
</dbReference>
<evidence type="ECO:0000256" key="2">
    <source>
        <dbReference type="ARBA" id="ARBA00004514"/>
    </source>
</evidence>
<dbReference type="PANTHER" id="PTHR12389:SF0">
    <property type="entry name" value="E3 UBIQUITIN-PROTEIN LIGASE LISTERIN"/>
    <property type="match status" value="1"/>
</dbReference>
<evidence type="ECO:0000256" key="6">
    <source>
        <dbReference type="ARBA" id="ARBA00017157"/>
    </source>
</evidence>
<keyword evidence="9 15" id="KW-0479">Metal-binding</keyword>
<dbReference type="InterPro" id="IPR054478">
    <property type="entry name" value="LTN1_UBC"/>
</dbReference>
<comment type="catalytic activity">
    <reaction evidence="1 15">
        <text>S-ubiquitinyl-[E2 ubiquitin-conjugating enzyme]-L-cysteine + [acceptor protein]-L-lysine = [E2 ubiquitin-conjugating enzyme]-L-cysteine + N(6)-ubiquitinyl-[acceptor protein]-L-lysine.</text>
        <dbReference type="EC" id="2.3.2.27"/>
    </reaction>
</comment>
<evidence type="ECO:0000256" key="1">
    <source>
        <dbReference type="ARBA" id="ARBA00000900"/>
    </source>
</evidence>
<evidence type="ECO:0000313" key="19">
    <source>
        <dbReference type="Proteomes" id="UP001632038"/>
    </source>
</evidence>
<proteinExistence type="inferred from homology"/>
<evidence type="ECO:0000313" key="18">
    <source>
        <dbReference type="EMBL" id="KAL3653198.1"/>
    </source>
</evidence>
<evidence type="ECO:0000256" key="10">
    <source>
        <dbReference type="ARBA" id="ARBA00022737"/>
    </source>
</evidence>
<dbReference type="PANTHER" id="PTHR12389">
    <property type="entry name" value="ZINC FINGER PROTEIN 294"/>
    <property type="match status" value="1"/>
</dbReference>
<protein>
    <recommendedName>
        <fullName evidence="6 15">E3 ubiquitin-protein ligase listerin</fullName>
        <ecNumber evidence="5 15">2.3.2.27</ecNumber>
    </recommendedName>
    <alternativeName>
        <fullName evidence="15">RING-type E3 ubiquitin transferase listerin</fullName>
    </alternativeName>
</protein>
<dbReference type="InterPro" id="IPR016024">
    <property type="entry name" value="ARM-type_fold"/>
</dbReference>
<keyword evidence="8 15" id="KW-0808">Transferase</keyword>
<organism evidence="18 19">
    <name type="scientific">Castilleja foliolosa</name>
    <dbReference type="NCBI Taxonomy" id="1961234"/>
    <lineage>
        <taxon>Eukaryota</taxon>
        <taxon>Viridiplantae</taxon>
        <taxon>Streptophyta</taxon>
        <taxon>Embryophyta</taxon>
        <taxon>Tracheophyta</taxon>
        <taxon>Spermatophyta</taxon>
        <taxon>Magnoliopsida</taxon>
        <taxon>eudicotyledons</taxon>
        <taxon>Gunneridae</taxon>
        <taxon>Pentapetalae</taxon>
        <taxon>asterids</taxon>
        <taxon>lamiids</taxon>
        <taxon>Lamiales</taxon>
        <taxon>Orobanchaceae</taxon>
        <taxon>Pedicularideae</taxon>
        <taxon>Castillejinae</taxon>
        <taxon>Castilleja</taxon>
    </lineage>
</organism>
<dbReference type="GO" id="GO:0005829">
    <property type="term" value="C:cytosol"/>
    <property type="evidence" value="ECO:0007669"/>
    <property type="project" value="UniProtKB-SubCell"/>
</dbReference>
<name>A0ABD3EFJ5_9LAMI</name>
<evidence type="ECO:0000256" key="14">
    <source>
        <dbReference type="PROSITE-ProRule" id="PRU00175"/>
    </source>
</evidence>
<dbReference type="SMART" id="SM00744">
    <property type="entry name" value="RINGv"/>
    <property type="match status" value="1"/>
</dbReference>
<keyword evidence="12 15" id="KW-0833">Ubl conjugation pathway</keyword>
<comment type="pathway">
    <text evidence="3 15">Protein modification; protein ubiquitination.</text>
</comment>
<evidence type="ECO:0000256" key="5">
    <source>
        <dbReference type="ARBA" id="ARBA00012483"/>
    </source>
</evidence>
<dbReference type="EMBL" id="JAVIJP010000005">
    <property type="protein sequence ID" value="KAL3653198.1"/>
    <property type="molecule type" value="Genomic_DNA"/>
</dbReference>
<evidence type="ECO:0000256" key="12">
    <source>
        <dbReference type="ARBA" id="ARBA00022786"/>
    </source>
</evidence>
<dbReference type="SUPFAM" id="SSF57850">
    <property type="entry name" value="RING/U-box"/>
    <property type="match status" value="1"/>
</dbReference>
<keyword evidence="13 15" id="KW-0862">Zinc</keyword>
<keyword evidence="10" id="KW-0677">Repeat</keyword>
<evidence type="ECO:0000256" key="9">
    <source>
        <dbReference type="ARBA" id="ARBA00022723"/>
    </source>
</evidence>
<keyword evidence="19" id="KW-1185">Reference proteome</keyword>
<comment type="function">
    <text evidence="15">E3 ubiquitin-protein ligase. Component of the ribosome quality control complex (RQC), a ribosome-associated complex that mediates ubiquitination and extraction of incompletely synthesized nascent chains for proteasomal degradation.</text>
</comment>
<comment type="subcellular location">
    <subcellularLocation>
        <location evidence="2">Cytoplasm</location>
        <location evidence="2">Cytosol</location>
    </subcellularLocation>
</comment>
<keyword evidence="7" id="KW-0963">Cytoplasm</keyword>
<feature type="domain" description="RING-type" evidence="17">
    <location>
        <begin position="1817"/>
        <end position="1864"/>
    </location>
</feature>
<dbReference type="Pfam" id="PF13639">
    <property type="entry name" value="zf-RING_2"/>
    <property type="match status" value="1"/>
</dbReference>
<dbReference type="Gene3D" id="3.30.40.10">
    <property type="entry name" value="Zinc/RING finger domain, C3HC4 (zinc finger)"/>
    <property type="match status" value="1"/>
</dbReference>
<evidence type="ECO:0000256" key="8">
    <source>
        <dbReference type="ARBA" id="ARBA00022679"/>
    </source>
</evidence>
<dbReference type="InterPro" id="IPR054477">
    <property type="entry name" value="LTN1_E3_ligase_6th"/>
</dbReference>
<reference evidence="19" key="1">
    <citation type="journal article" date="2024" name="IScience">
        <title>Strigolactones Initiate the Formation of Haustorium-like Structures in Castilleja.</title>
        <authorList>
            <person name="Buerger M."/>
            <person name="Peterson D."/>
            <person name="Chory J."/>
        </authorList>
    </citation>
    <scope>NUCLEOTIDE SEQUENCE [LARGE SCALE GENOMIC DNA]</scope>
</reference>
<dbReference type="Pfam" id="PF22999">
    <property type="entry name" value="LTN1_E3_ligase_6th"/>
    <property type="match status" value="1"/>
</dbReference>
<dbReference type="InterPro" id="IPR054476">
    <property type="entry name" value="Ltn1_N"/>
</dbReference>
<evidence type="ECO:0000256" key="11">
    <source>
        <dbReference type="ARBA" id="ARBA00022771"/>
    </source>
</evidence>
<dbReference type="EC" id="2.3.2.27" evidence="5 15"/>
<comment type="similarity">
    <text evidence="4 15">Belongs to the LTN1 family.</text>
</comment>
<accession>A0ABD3EFJ5</accession>
<dbReference type="GO" id="GO:1990116">
    <property type="term" value="P:ribosome-associated ubiquitin-dependent protein catabolic process"/>
    <property type="evidence" value="ECO:0007669"/>
    <property type="project" value="UniProtKB-UniRule"/>
</dbReference>
<comment type="subunit">
    <text evidence="15">Component of the ribosome quality control complex (RQC).</text>
</comment>
<evidence type="ECO:0000256" key="7">
    <source>
        <dbReference type="ARBA" id="ARBA00022490"/>
    </source>
</evidence>
<sequence length="1867" mass="209325">MGRAKGETARNKSRPSSSSLAASLLPPGSTVVGFGGYVGGSRVDCSLTSTSDAPPSMDIDVEVSQHLKRISRRDTTTKLKALTSLSRLIKQKTSKEIGAIFPLWAFEYKKLLLDYNREVRRATHDTMACLVSVAGRDLAPHLKFLIGPWWVSQFDSVYEASQAAKRSFQTAFPAQERRVDALILYSSEIFTYIEENLKLTPKSLSDIATASDELEEMHQQVLSSSLLALAAVLDVFVSGHSESSASENMTGESKVALKARNIAVSTAEKLCSSHRYFHDFLKSQRPAIRSAAYSVVRSCIKNIPHAISEGDVKVLAGTILGSFKENNPACHASMWDALILFTKSFPDSWTSVNVQKYILSRLWNFLRSGCYGSQQVSYPALVLFLEAVPSKAVAGSKFFLEFFQNLWEGRHLSYSSNADRLSFFLALQECFIWGLRNASRYCEDAKAIHHFQRTLVDEIITGLLWHEYLLVSSSKYQDVAFTQSQLEDSIQPIHKEPREAINSRHSKDYEEILGKCIIKILSEIHCLEHDLLLVFALKFQADCLDIFQQTESSSRNLDRVVRFISLLDKQSVQKGETWPLLDLVGPALKKTFPLIEALDSADAVRLIVVGVSVFGPRKITQELLGIGLGAEQFLKSFYETYIPLCLKQADPSSAARLDLLLALLDVECFSEQWDAIITYLVDPEKVGFDPGMMDRNHVAVLAILMDKVREKNRKTDDRSDLYEDNWQHELLNLVAMNAVRVLPPFGNFEGQFLRAVLGGVSEDDKISFVSQNTLILVFEEVLRRLMAFMMDSTFLWVQNVCPLLVSGRSYSDWRLESSNNLLEMAHFAFDILNGSFFCLNAIEAESELVQGILAAIFVIDWEFSWIDVAKDKLDGNIGKVEARLTLCETVHALHSKICGQFLRDFSVNGRQRLGTTLIQSIKSIAFVDKFDSEHFISSCCQWSLDIFEFFCRDQVEEQQLLEPFLSKNDLWPVWIIPDHTRARLNIDNPSPNATKNTKFMALVDKLISKIGFDRVVAGCILEASPSTRDPVTDSAVNQSHYSRPWLAAEVLCSWKWLGGSVLQSFLPSFVCYIKNGDDGFSDSVLNILVDGALIHGYVSGLNLLWRAPVGELEAVEEPFLRALVSLLSTFFQDNVWENKKAQSLLKLLLDKLYIGDTANVNCLRILPPIMNILVRPLSTGFTNCTDDQSDPHSRSELHNVTVDWLKKTVSFPPLNAWHAGEDMEDWLQLVISCFPIIVTERMQGIKPERDVSSLEKEALYELFQKQRQASSAVINKLPSVQKLLSELIVISIAYCWDYFDENDWKFVLHQLRFWVEAAVIMQEEIVENVNHTLGNGCNDVSSSLIKLENMVVISDPFPIELARNALVGVSLFSSFAGLQEKEHAENLNPLRNENWDFIMDRIFEGILRLFFCTAAAEAITNLCSNEASSIIASSRLDHHQFWELVASCAVQSSTQARGKAMKSFEIWGLSTGAISSLYALLFSCKPLPPLQFAAFSLLSAEPFAPLAFTRDIDKAFNVGTSDEGDSVDLSPAENVVLREEISYKLEKLPYEVLEMDLDAHERVNVLVAWCLLLSHIASLSSSSPKRERLIQYVQDSTNSAILDCVFQHIPLEIFMGTSSRKKDIELPAAVSEAANAATRAITTSSVLYSLEVLWPVTPESMASLAGAAFGLMLHNLPAYVRGWFSDIRDRSTSSSIESFTKAWCSPTLISNELSQVKKASFADDNFSISVSKSANEVVATYTKDETGMGLVIRLPPSYPLRPVDVDCTRSLGISEVKCRKWLMSLMSFVRNQNGALAEAIKIWKSNFDKEFEGVEECPICYSVIHTVNHSMPRLACKTCRHKFHSACLYKWFSTSHKSTCPLCQSPF</sequence>
<dbReference type="Pfam" id="PF23009">
    <property type="entry name" value="UBC_like"/>
    <property type="match status" value="1"/>
</dbReference>
<dbReference type="PROSITE" id="PS50089">
    <property type="entry name" value="ZF_RING_2"/>
    <property type="match status" value="1"/>
</dbReference>
<dbReference type="GO" id="GO:1990112">
    <property type="term" value="C:RQC complex"/>
    <property type="evidence" value="ECO:0007669"/>
    <property type="project" value="UniProtKB-UniRule"/>
</dbReference>
<dbReference type="GO" id="GO:0008270">
    <property type="term" value="F:zinc ion binding"/>
    <property type="evidence" value="ECO:0007669"/>
    <property type="project" value="UniProtKB-KW"/>
</dbReference>
<feature type="region of interest" description="Disordered" evidence="16">
    <location>
        <begin position="1"/>
        <end position="23"/>
    </location>
</feature>
<evidence type="ECO:0000256" key="16">
    <source>
        <dbReference type="SAM" id="MobiDB-lite"/>
    </source>
</evidence>
<dbReference type="InterPro" id="IPR011016">
    <property type="entry name" value="Znf_RING-CH"/>
</dbReference>
<gene>
    <name evidence="18" type="ORF">CASFOL_002879</name>
</gene>
<dbReference type="InterPro" id="IPR013083">
    <property type="entry name" value="Znf_RING/FYVE/PHD"/>
</dbReference>
<dbReference type="GO" id="GO:0061630">
    <property type="term" value="F:ubiquitin protein ligase activity"/>
    <property type="evidence" value="ECO:0007669"/>
    <property type="project" value="UniProtKB-UniRule"/>
</dbReference>
<evidence type="ECO:0000256" key="15">
    <source>
        <dbReference type="RuleBase" id="RU367090"/>
    </source>
</evidence>
<dbReference type="SUPFAM" id="SSF48371">
    <property type="entry name" value="ARM repeat"/>
    <property type="match status" value="1"/>
</dbReference>
<dbReference type="CDD" id="cd16491">
    <property type="entry name" value="RING-CH-C4HC3_LTN1"/>
    <property type="match status" value="1"/>
</dbReference>
<feature type="compositionally biased region" description="Basic and acidic residues" evidence="16">
    <location>
        <begin position="1"/>
        <end position="10"/>
    </location>
</feature>
<dbReference type="Pfam" id="PF22958">
    <property type="entry name" value="Ltn1_1st"/>
    <property type="match status" value="1"/>
</dbReference>
<dbReference type="GO" id="GO:0072344">
    <property type="term" value="P:rescue of stalled ribosome"/>
    <property type="evidence" value="ECO:0007669"/>
    <property type="project" value="UniProtKB-UniRule"/>
</dbReference>
<dbReference type="InterPro" id="IPR039804">
    <property type="entry name" value="RING-CH-C4HC3_LTN1"/>
</dbReference>
<keyword evidence="11 14" id="KW-0863">Zinc-finger</keyword>
<evidence type="ECO:0000256" key="13">
    <source>
        <dbReference type="ARBA" id="ARBA00022833"/>
    </source>
</evidence>
<dbReference type="SMART" id="SM00184">
    <property type="entry name" value="RING"/>
    <property type="match status" value="1"/>
</dbReference>
<dbReference type="InterPro" id="IPR011989">
    <property type="entry name" value="ARM-like"/>
</dbReference>
<dbReference type="FunFam" id="3.30.40.10:FF:000038">
    <property type="entry name" value="E3 ubiquitin-protein ligase listerin"/>
    <property type="match status" value="1"/>
</dbReference>
<evidence type="ECO:0000256" key="3">
    <source>
        <dbReference type="ARBA" id="ARBA00004906"/>
    </source>
</evidence>